<dbReference type="Proteomes" id="UP001066276">
    <property type="component" value="Chromosome 9"/>
</dbReference>
<keyword evidence="3" id="KW-1185">Reference proteome</keyword>
<evidence type="ECO:0000313" key="3">
    <source>
        <dbReference type="Proteomes" id="UP001066276"/>
    </source>
</evidence>
<sequence>MPPVRSRRPPLGRRRHLTSTDTAHITTTLPRTASPRAATQIPAHHPLPECPPYQCDPAPLCKCSRVGTGKEGEKQHGAGQRTRVRGAGASGSALIAGDAEKSKRTHERMGSQQRSGKSERGAAKTADEG</sequence>
<evidence type="ECO:0000313" key="2">
    <source>
        <dbReference type="EMBL" id="KAJ1103334.1"/>
    </source>
</evidence>
<dbReference type="AlphaFoldDB" id="A0AAV7MJJ2"/>
<comment type="caution">
    <text evidence="2">The sequence shown here is derived from an EMBL/GenBank/DDBJ whole genome shotgun (WGS) entry which is preliminary data.</text>
</comment>
<feature type="compositionally biased region" description="Basic and acidic residues" evidence="1">
    <location>
        <begin position="116"/>
        <end position="129"/>
    </location>
</feature>
<name>A0AAV7MJJ2_PLEWA</name>
<accession>A0AAV7MJJ2</accession>
<evidence type="ECO:0000256" key="1">
    <source>
        <dbReference type="SAM" id="MobiDB-lite"/>
    </source>
</evidence>
<feature type="compositionally biased region" description="Low complexity" evidence="1">
    <location>
        <begin position="86"/>
        <end position="97"/>
    </location>
</feature>
<dbReference type="EMBL" id="JANPWB010000013">
    <property type="protein sequence ID" value="KAJ1103334.1"/>
    <property type="molecule type" value="Genomic_DNA"/>
</dbReference>
<feature type="region of interest" description="Disordered" evidence="1">
    <location>
        <begin position="64"/>
        <end position="129"/>
    </location>
</feature>
<feature type="compositionally biased region" description="Basic residues" evidence="1">
    <location>
        <begin position="1"/>
        <end position="17"/>
    </location>
</feature>
<organism evidence="2 3">
    <name type="scientific">Pleurodeles waltl</name>
    <name type="common">Iberian ribbed newt</name>
    <dbReference type="NCBI Taxonomy" id="8319"/>
    <lineage>
        <taxon>Eukaryota</taxon>
        <taxon>Metazoa</taxon>
        <taxon>Chordata</taxon>
        <taxon>Craniata</taxon>
        <taxon>Vertebrata</taxon>
        <taxon>Euteleostomi</taxon>
        <taxon>Amphibia</taxon>
        <taxon>Batrachia</taxon>
        <taxon>Caudata</taxon>
        <taxon>Salamandroidea</taxon>
        <taxon>Salamandridae</taxon>
        <taxon>Pleurodelinae</taxon>
        <taxon>Pleurodeles</taxon>
    </lineage>
</organism>
<gene>
    <name evidence="2" type="ORF">NDU88_000760</name>
</gene>
<reference evidence="2" key="1">
    <citation type="journal article" date="2022" name="bioRxiv">
        <title>Sequencing and chromosome-scale assembly of the giantPleurodeles waltlgenome.</title>
        <authorList>
            <person name="Brown T."/>
            <person name="Elewa A."/>
            <person name="Iarovenko S."/>
            <person name="Subramanian E."/>
            <person name="Araus A.J."/>
            <person name="Petzold A."/>
            <person name="Susuki M."/>
            <person name="Suzuki K.-i.T."/>
            <person name="Hayashi T."/>
            <person name="Toyoda A."/>
            <person name="Oliveira C."/>
            <person name="Osipova E."/>
            <person name="Leigh N.D."/>
            <person name="Simon A."/>
            <person name="Yun M.H."/>
        </authorList>
    </citation>
    <scope>NUCLEOTIDE SEQUENCE</scope>
    <source>
        <strain evidence="2">20211129_DDA</strain>
        <tissue evidence="2">Liver</tissue>
    </source>
</reference>
<feature type="compositionally biased region" description="Polar residues" evidence="1">
    <location>
        <begin position="19"/>
        <end position="31"/>
    </location>
</feature>
<proteinExistence type="predicted"/>
<feature type="region of interest" description="Disordered" evidence="1">
    <location>
        <begin position="1"/>
        <end position="45"/>
    </location>
</feature>
<protein>
    <submittedName>
        <fullName evidence="2">Uncharacterized protein</fullName>
    </submittedName>
</protein>